<dbReference type="RefSeq" id="WP_039123845.1">
    <property type="nucleotide sequence ID" value="NZ_JACVKJ010000063.1"/>
</dbReference>
<name>A0A0A8E352_9GAMM</name>
<gene>
    <name evidence="1" type="ORF">SD28_02680</name>
</gene>
<accession>A0A0A8E352</accession>
<dbReference type="KEGG" id="fgu:SD28_02680"/>
<protein>
    <submittedName>
        <fullName evidence="1">Uncharacterized protein</fullName>
    </submittedName>
</protein>
<evidence type="ECO:0000313" key="1">
    <source>
        <dbReference type="EMBL" id="AJC48630.1"/>
    </source>
</evidence>
<reference evidence="1 2" key="1">
    <citation type="submission" date="2014-12" db="EMBL/GenBank/DDBJ databases">
        <title>Complete genome sequence of Francisella guanzhouensis strain 08HL01032 isolated from air-conditioning system in China.</title>
        <authorList>
            <person name="Svensson D."/>
            <person name="Ohrman C."/>
            <person name="Backman S."/>
            <person name="Karlsson E."/>
            <person name="Nilsson E."/>
            <person name="Bystrom M."/>
            <person name="Larkeryd A."/>
            <person name="Stenberg P."/>
            <person name="Scholtz H.C."/>
            <person name="Forsman M."/>
            <person name="Sjodin A."/>
        </authorList>
    </citation>
    <scope>NUCLEOTIDE SEQUENCE [LARGE SCALE GENOMIC DNA]</scope>
    <source>
        <strain evidence="1 2">08HL01032</strain>
    </source>
</reference>
<sequence length="99" mass="11708">MFFLGIAFVNSLQAAKLWSYWDKSNPNSTKVINFQPWQPFLDTYVVKEQSQTYLRYSEVTATDKSKLELDCILNVYADLNILDYNRNQQLAFWTNILKK</sequence>
<dbReference type="HOGENOM" id="CLU_2316171_0_0_6"/>
<dbReference type="Proteomes" id="UP000031104">
    <property type="component" value="Chromosome"/>
</dbReference>
<dbReference type="EMBL" id="CP010427">
    <property type="protein sequence ID" value="AJC48630.1"/>
    <property type="molecule type" value="Genomic_DNA"/>
</dbReference>
<organism evidence="1 2">
    <name type="scientific">Allofrancisella guangzhouensis</name>
    <dbReference type="NCBI Taxonomy" id="594679"/>
    <lineage>
        <taxon>Bacteria</taxon>
        <taxon>Pseudomonadati</taxon>
        <taxon>Pseudomonadota</taxon>
        <taxon>Gammaproteobacteria</taxon>
        <taxon>Thiotrichales</taxon>
        <taxon>Francisellaceae</taxon>
        <taxon>Allofrancisella</taxon>
    </lineage>
</organism>
<dbReference type="AlphaFoldDB" id="A0A0A8E352"/>
<evidence type="ECO:0000313" key="2">
    <source>
        <dbReference type="Proteomes" id="UP000031104"/>
    </source>
</evidence>
<proteinExistence type="predicted"/>
<keyword evidence="2" id="KW-1185">Reference proteome</keyword>
<dbReference type="STRING" id="594679.SD28_02680"/>